<dbReference type="Gene3D" id="3.30.565.10">
    <property type="entry name" value="Histidine kinase-like ATPase, C-terminal domain"/>
    <property type="match status" value="1"/>
</dbReference>
<dbReference type="PANTHER" id="PTHR10169">
    <property type="entry name" value="DNA TOPOISOMERASE/GYRASE"/>
    <property type="match status" value="1"/>
</dbReference>
<dbReference type="GO" id="GO:0000712">
    <property type="term" value="P:resolution of meiotic recombination intermediates"/>
    <property type="evidence" value="ECO:0007669"/>
    <property type="project" value="TreeGrafter"/>
</dbReference>
<feature type="compositionally biased region" description="Basic residues" evidence="7">
    <location>
        <begin position="1"/>
        <end position="18"/>
    </location>
</feature>
<dbReference type="GO" id="GO:0003918">
    <property type="term" value="F:DNA topoisomerase type II (double strand cut, ATP-hydrolyzing) activity"/>
    <property type="evidence" value="ECO:0007669"/>
    <property type="project" value="UniProtKB-EC"/>
</dbReference>
<feature type="non-terminal residue" evidence="9">
    <location>
        <position position="219"/>
    </location>
</feature>
<keyword evidence="10" id="KW-1185">Reference proteome</keyword>
<dbReference type="InterPro" id="IPR003594">
    <property type="entry name" value="HATPase_dom"/>
</dbReference>
<dbReference type="PANTHER" id="PTHR10169:SF38">
    <property type="entry name" value="DNA TOPOISOMERASE 2"/>
    <property type="match status" value="1"/>
</dbReference>
<accession>A0A9N9I060</accession>
<evidence type="ECO:0000256" key="2">
    <source>
        <dbReference type="ARBA" id="ARBA00001946"/>
    </source>
</evidence>
<evidence type="ECO:0000256" key="6">
    <source>
        <dbReference type="ARBA" id="ARBA00023235"/>
    </source>
</evidence>
<proteinExistence type="predicted"/>
<dbReference type="EC" id="5.6.2.2" evidence="3"/>
<comment type="cofactor">
    <cofactor evidence="2">
        <name>Mg(2+)</name>
        <dbReference type="ChEBI" id="CHEBI:18420"/>
    </cofactor>
</comment>
<dbReference type="SUPFAM" id="SSF55874">
    <property type="entry name" value="ATPase domain of HSP90 chaperone/DNA topoisomerase II/histidine kinase"/>
    <property type="match status" value="1"/>
</dbReference>
<keyword evidence="6" id="KW-0413">Isomerase</keyword>
<sequence>TPNKPRKQNTPNKPRKKQTPNTTPKPAVEELLSLEHVLLRPDSYVGSLEALKEKKWVFYSEMQRLVYREITYVPGLYKIVDEILVNADNKVRDDKMNLIKVDIDEEGGQISIFNNGKGIPIEMHNVGKVYVPQLIFSQLFTSPNYDDKEKKVSGGRNGFGAKLANIYSTEFILETVSMGKKISPNFRNNMTVIEQPIITTCSKNTGDYTCVIFRPDFQN</sequence>
<keyword evidence="4" id="KW-0799">Topoisomerase</keyword>
<reference evidence="9" key="1">
    <citation type="submission" date="2021-06" db="EMBL/GenBank/DDBJ databases">
        <authorList>
            <person name="Kallberg Y."/>
            <person name="Tangrot J."/>
            <person name="Rosling A."/>
        </authorList>
    </citation>
    <scope>NUCLEOTIDE SEQUENCE</scope>
    <source>
        <strain evidence="9">87-6 pot B 2015</strain>
    </source>
</reference>
<evidence type="ECO:0000256" key="1">
    <source>
        <dbReference type="ARBA" id="ARBA00000185"/>
    </source>
</evidence>
<dbReference type="GO" id="GO:0003677">
    <property type="term" value="F:DNA binding"/>
    <property type="evidence" value="ECO:0007669"/>
    <property type="project" value="UniProtKB-KW"/>
</dbReference>
<name>A0A9N9I060_FUNMO</name>
<comment type="caution">
    <text evidence="9">The sequence shown here is derived from an EMBL/GenBank/DDBJ whole genome shotgun (WGS) entry which is preliminary data.</text>
</comment>
<evidence type="ECO:0000313" key="9">
    <source>
        <dbReference type="EMBL" id="CAG8714470.1"/>
    </source>
</evidence>
<organism evidence="9 10">
    <name type="scientific">Funneliformis mosseae</name>
    <name type="common">Endomycorrhizal fungus</name>
    <name type="synonym">Glomus mosseae</name>
    <dbReference type="NCBI Taxonomy" id="27381"/>
    <lineage>
        <taxon>Eukaryota</taxon>
        <taxon>Fungi</taxon>
        <taxon>Fungi incertae sedis</taxon>
        <taxon>Mucoromycota</taxon>
        <taxon>Glomeromycotina</taxon>
        <taxon>Glomeromycetes</taxon>
        <taxon>Glomerales</taxon>
        <taxon>Glomeraceae</taxon>
        <taxon>Funneliformis</taxon>
    </lineage>
</organism>
<evidence type="ECO:0000256" key="4">
    <source>
        <dbReference type="ARBA" id="ARBA00023029"/>
    </source>
</evidence>
<dbReference type="EMBL" id="CAJVPP010011491">
    <property type="protein sequence ID" value="CAG8714470.1"/>
    <property type="molecule type" value="Genomic_DNA"/>
</dbReference>
<feature type="domain" description="Histidine kinase/HSP90-like ATPase" evidence="8">
    <location>
        <begin position="74"/>
        <end position="171"/>
    </location>
</feature>
<dbReference type="Pfam" id="PF02518">
    <property type="entry name" value="HATPase_c"/>
    <property type="match status" value="1"/>
</dbReference>
<dbReference type="InterPro" id="IPR036890">
    <property type="entry name" value="HATPase_C_sf"/>
</dbReference>
<dbReference type="GO" id="GO:0005634">
    <property type="term" value="C:nucleus"/>
    <property type="evidence" value="ECO:0007669"/>
    <property type="project" value="TreeGrafter"/>
</dbReference>
<evidence type="ECO:0000313" key="10">
    <source>
        <dbReference type="Proteomes" id="UP000789375"/>
    </source>
</evidence>
<dbReference type="Proteomes" id="UP000789375">
    <property type="component" value="Unassembled WGS sequence"/>
</dbReference>
<evidence type="ECO:0000256" key="5">
    <source>
        <dbReference type="ARBA" id="ARBA00023125"/>
    </source>
</evidence>
<feature type="region of interest" description="Disordered" evidence="7">
    <location>
        <begin position="1"/>
        <end position="25"/>
    </location>
</feature>
<evidence type="ECO:0000256" key="7">
    <source>
        <dbReference type="SAM" id="MobiDB-lite"/>
    </source>
</evidence>
<evidence type="ECO:0000259" key="8">
    <source>
        <dbReference type="Pfam" id="PF02518"/>
    </source>
</evidence>
<protein>
    <recommendedName>
        <fullName evidence="3">DNA topoisomerase (ATP-hydrolyzing)</fullName>
        <ecNumber evidence="3">5.6.2.2</ecNumber>
    </recommendedName>
</protein>
<dbReference type="GO" id="GO:0000819">
    <property type="term" value="P:sister chromatid segregation"/>
    <property type="evidence" value="ECO:0007669"/>
    <property type="project" value="TreeGrafter"/>
</dbReference>
<dbReference type="PRINTS" id="PR00418">
    <property type="entry name" value="TPI2FAMILY"/>
</dbReference>
<dbReference type="AlphaFoldDB" id="A0A9N9I060"/>
<comment type="catalytic activity">
    <reaction evidence="1">
        <text>ATP-dependent breakage, passage and rejoining of double-stranded DNA.</text>
        <dbReference type="EC" id="5.6.2.2"/>
    </reaction>
</comment>
<gene>
    <name evidence="9" type="ORF">FMOSSE_LOCUS14546</name>
</gene>
<evidence type="ECO:0000256" key="3">
    <source>
        <dbReference type="ARBA" id="ARBA00012895"/>
    </source>
</evidence>
<keyword evidence="5" id="KW-0238">DNA-binding</keyword>
<dbReference type="InterPro" id="IPR050634">
    <property type="entry name" value="DNA_Topoisomerase_II"/>
</dbReference>